<accession>A0A3M4S8F6</accession>
<feature type="chain" id="PRO_5018219339" description="Conjugal transfer protein" evidence="1">
    <location>
        <begin position="32"/>
        <end position="110"/>
    </location>
</feature>
<dbReference type="InterPro" id="IPR009989">
    <property type="entry name" value="TrbM"/>
</dbReference>
<dbReference type="RefSeq" id="WP_327780844.1">
    <property type="nucleotide sequence ID" value="NZ_RBRS01000376.1"/>
</dbReference>
<gene>
    <name evidence="2" type="ORF">ALP90_200152</name>
</gene>
<proteinExistence type="predicted"/>
<protein>
    <recommendedName>
        <fullName evidence="4">Conjugal transfer protein</fullName>
    </recommendedName>
</protein>
<evidence type="ECO:0000313" key="3">
    <source>
        <dbReference type="Proteomes" id="UP000271097"/>
    </source>
</evidence>
<sequence>MNTLRTLVNMKKAMAALAIALCAGLTASAHAGETDACTVTLCMFGKLTGNSGGSECTSAEKKYFSIEVKKHGKFQPGPTFDARKAFLGECSGSDPAYSDKIMDTFGKVRG</sequence>
<comment type="caution">
    <text evidence="2">The sequence shown here is derived from an EMBL/GenBank/DDBJ whole genome shotgun (WGS) entry which is preliminary data.</text>
</comment>
<evidence type="ECO:0000313" key="2">
    <source>
        <dbReference type="EMBL" id="RMR11229.1"/>
    </source>
</evidence>
<organism evidence="2 3">
    <name type="scientific">Pseudomonas amygdali pv. ulmi</name>
    <dbReference type="NCBI Taxonomy" id="251720"/>
    <lineage>
        <taxon>Bacteria</taxon>
        <taxon>Pseudomonadati</taxon>
        <taxon>Pseudomonadota</taxon>
        <taxon>Gammaproteobacteria</taxon>
        <taxon>Pseudomonadales</taxon>
        <taxon>Pseudomonadaceae</taxon>
        <taxon>Pseudomonas</taxon>
        <taxon>Pseudomonas amygdali</taxon>
    </lineage>
</organism>
<reference evidence="2 3" key="1">
    <citation type="submission" date="2018-08" db="EMBL/GenBank/DDBJ databases">
        <title>Recombination of ecologically and evolutionarily significant loci maintains genetic cohesion in the Pseudomonas syringae species complex.</title>
        <authorList>
            <person name="Dillon M."/>
            <person name="Thakur S."/>
            <person name="Almeida R.N.D."/>
            <person name="Weir B.S."/>
            <person name="Guttman D.S."/>
        </authorList>
    </citation>
    <scope>NUCLEOTIDE SEQUENCE [LARGE SCALE GENOMIC DNA]</scope>
    <source>
        <strain evidence="2 3">ICMP 5931</strain>
    </source>
</reference>
<feature type="signal peptide" evidence="1">
    <location>
        <begin position="1"/>
        <end position="31"/>
    </location>
</feature>
<dbReference type="AlphaFoldDB" id="A0A3M4S8F6"/>
<dbReference type="Pfam" id="PF07424">
    <property type="entry name" value="TrbM"/>
    <property type="match status" value="1"/>
</dbReference>
<dbReference type="Proteomes" id="UP000271097">
    <property type="component" value="Unassembled WGS sequence"/>
</dbReference>
<dbReference type="EMBL" id="RBRS01000376">
    <property type="protein sequence ID" value="RMR11229.1"/>
    <property type="molecule type" value="Genomic_DNA"/>
</dbReference>
<name>A0A3M4S8F6_PSEA0</name>
<evidence type="ECO:0000256" key="1">
    <source>
        <dbReference type="SAM" id="SignalP"/>
    </source>
</evidence>
<keyword evidence="1" id="KW-0732">Signal</keyword>
<evidence type="ECO:0008006" key="4">
    <source>
        <dbReference type="Google" id="ProtNLM"/>
    </source>
</evidence>